<dbReference type="PANTHER" id="PTHR42940">
    <property type="entry name" value="ALCOHOL DEHYDROGENASE 1-RELATED"/>
    <property type="match status" value="1"/>
</dbReference>
<name>A0A4Z1CDZ2_9ACTN</name>
<dbReference type="InterPro" id="IPR002328">
    <property type="entry name" value="ADH_Zn_CS"/>
</dbReference>
<evidence type="ECO:0000256" key="5">
    <source>
        <dbReference type="ARBA" id="ARBA00022833"/>
    </source>
</evidence>
<dbReference type="InterPro" id="IPR013149">
    <property type="entry name" value="ADH-like_C"/>
</dbReference>
<proteinExistence type="inferred from homology"/>
<gene>
    <name evidence="11" type="ORF">EXE59_20385</name>
</gene>
<dbReference type="PROSITE" id="PS00059">
    <property type="entry name" value="ADH_ZINC"/>
    <property type="match status" value="1"/>
</dbReference>
<dbReference type="SUPFAM" id="SSF51735">
    <property type="entry name" value="NAD(P)-binding Rossmann-fold domains"/>
    <property type="match status" value="1"/>
</dbReference>
<evidence type="ECO:0000256" key="3">
    <source>
        <dbReference type="ARBA" id="ARBA00013190"/>
    </source>
</evidence>
<dbReference type="GO" id="GO:0005737">
    <property type="term" value="C:cytoplasm"/>
    <property type="evidence" value="ECO:0007669"/>
    <property type="project" value="TreeGrafter"/>
</dbReference>
<evidence type="ECO:0000313" key="11">
    <source>
        <dbReference type="EMBL" id="TGN66046.1"/>
    </source>
</evidence>
<dbReference type="Pfam" id="PF00107">
    <property type="entry name" value="ADH_zinc_N"/>
    <property type="match status" value="1"/>
</dbReference>
<dbReference type="RefSeq" id="WP_135840532.1">
    <property type="nucleotide sequence ID" value="NZ_SRRO01000001.1"/>
</dbReference>
<dbReference type="Gene3D" id="3.40.50.720">
    <property type="entry name" value="NAD(P)-binding Rossmann-like Domain"/>
    <property type="match status" value="1"/>
</dbReference>
<reference evidence="11 12" key="1">
    <citation type="submission" date="2019-04" db="EMBL/GenBank/DDBJ databases">
        <title>Three New Species of Nocardioides, Nocardioides euryhalodurans sp. nov., Nocardioides seonyuensis sp. nov. and Nocardioides eburneoflavus sp. nov. Isolated from Soil.</title>
        <authorList>
            <person name="Roh S.G."/>
            <person name="Lee C."/>
            <person name="Kim M.-K."/>
            <person name="Kim S.B."/>
        </authorList>
    </citation>
    <scope>NUCLEOTIDE SEQUENCE [LARGE SCALE GENOMIC DNA]</scope>
    <source>
        <strain evidence="11 12">MMS17-SY213</strain>
    </source>
</reference>
<dbReference type="GO" id="GO:0008270">
    <property type="term" value="F:zinc ion binding"/>
    <property type="evidence" value="ECO:0007669"/>
    <property type="project" value="InterPro"/>
</dbReference>
<dbReference type="CDD" id="cd08254">
    <property type="entry name" value="hydroxyacyl_CoA_DH"/>
    <property type="match status" value="1"/>
</dbReference>
<evidence type="ECO:0000259" key="10">
    <source>
        <dbReference type="SMART" id="SM00829"/>
    </source>
</evidence>
<evidence type="ECO:0000256" key="9">
    <source>
        <dbReference type="RuleBase" id="RU361277"/>
    </source>
</evidence>
<comment type="catalytic activity">
    <reaction evidence="8">
        <text>a primary alcohol + NAD(+) = an aldehyde + NADH + H(+)</text>
        <dbReference type="Rhea" id="RHEA:10736"/>
        <dbReference type="ChEBI" id="CHEBI:15378"/>
        <dbReference type="ChEBI" id="CHEBI:15734"/>
        <dbReference type="ChEBI" id="CHEBI:17478"/>
        <dbReference type="ChEBI" id="CHEBI:57540"/>
        <dbReference type="ChEBI" id="CHEBI:57945"/>
        <dbReference type="EC" id="1.1.1.1"/>
    </reaction>
</comment>
<dbReference type="Proteomes" id="UP000297496">
    <property type="component" value="Unassembled WGS sequence"/>
</dbReference>
<evidence type="ECO:0000256" key="6">
    <source>
        <dbReference type="ARBA" id="ARBA00023002"/>
    </source>
</evidence>
<dbReference type="GO" id="GO:0004022">
    <property type="term" value="F:alcohol dehydrogenase (NAD+) activity"/>
    <property type="evidence" value="ECO:0007669"/>
    <property type="project" value="UniProtKB-EC"/>
</dbReference>
<dbReference type="Gene3D" id="3.90.180.10">
    <property type="entry name" value="Medium-chain alcohol dehydrogenases, catalytic domain"/>
    <property type="match status" value="2"/>
</dbReference>
<sequence>MSRTTIPARMSAWQWTGTGRPLVRNEVPVPTPQRDEVLVRVRAAGMCHSDVGELDEPSWVENITRNPLTLGHEIAGEVVAVGPDARDVRTGDRVGVFPMGRTVPGYGRDGGYAAFTLAPSEDLVPLPEHLSFDLAALGTDAGMTSHHAVVEVAGVGPGHRVGIIGLGGLGQVGARIAVLRGAEVHGADISPDALALGERLGLASVVDSADGLVGMDLDVVVDFAGFGTTTAAAVGAIRTGGTIVMVGLGAVSTTLNTADVIHRKAHIHGSSGGTRNDIVRVYDYLAAGEIVPTVEHLAFDQVPLGIDRLRAGTVTGRLVVLMDDETAAAARTQED</sequence>
<organism evidence="11 12">
    <name type="scientific">Nocardioides eburneiflavus</name>
    <dbReference type="NCBI Taxonomy" id="2518372"/>
    <lineage>
        <taxon>Bacteria</taxon>
        <taxon>Bacillati</taxon>
        <taxon>Actinomycetota</taxon>
        <taxon>Actinomycetes</taxon>
        <taxon>Propionibacteriales</taxon>
        <taxon>Nocardioidaceae</taxon>
        <taxon>Nocardioides</taxon>
    </lineage>
</organism>
<comment type="cofactor">
    <cofactor evidence="1 9">
        <name>Zn(2+)</name>
        <dbReference type="ChEBI" id="CHEBI:29105"/>
    </cofactor>
</comment>
<accession>A0A4Z1CDZ2</accession>
<keyword evidence="5 9" id="KW-0862">Zinc</keyword>
<evidence type="ECO:0000313" key="12">
    <source>
        <dbReference type="Proteomes" id="UP000297496"/>
    </source>
</evidence>
<dbReference type="Pfam" id="PF08240">
    <property type="entry name" value="ADH_N"/>
    <property type="match status" value="1"/>
</dbReference>
<evidence type="ECO:0000256" key="1">
    <source>
        <dbReference type="ARBA" id="ARBA00001947"/>
    </source>
</evidence>
<evidence type="ECO:0000256" key="2">
    <source>
        <dbReference type="ARBA" id="ARBA00008072"/>
    </source>
</evidence>
<dbReference type="EMBL" id="SRRO01000001">
    <property type="protein sequence ID" value="TGN66046.1"/>
    <property type="molecule type" value="Genomic_DNA"/>
</dbReference>
<keyword evidence="12" id="KW-1185">Reference proteome</keyword>
<keyword evidence="6" id="KW-0560">Oxidoreductase</keyword>
<keyword evidence="4 9" id="KW-0479">Metal-binding</keyword>
<feature type="domain" description="Enoyl reductase (ER)" evidence="10">
    <location>
        <begin position="17"/>
        <end position="320"/>
    </location>
</feature>
<dbReference type="InterPro" id="IPR036291">
    <property type="entry name" value="NAD(P)-bd_dom_sf"/>
</dbReference>
<dbReference type="SMART" id="SM00829">
    <property type="entry name" value="PKS_ER"/>
    <property type="match status" value="1"/>
</dbReference>
<dbReference type="PANTHER" id="PTHR42940:SF8">
    <property type="entry name" value="VACUOLAR PROTEIN SORTING-ASSOCIATED PROTEIN 11"/>
    <property type="match status" value="1"/>
</dbReference>
<evidence type="ECO:0000256" key="7">
    <source>
        <dbReference type="ARBA" id="ARBA00049164"/>
    </source>
</evidence>
<dbReference type="OrthoDB" id="5295340at2"/>
<evidence type="ECO:0000256" key="4">
    <source>
        <dbReference type="ARBA" id="ARBA00022723"/>
    </source>
</evidence>
<dbReference type="EC" id="1.1.1.1" evidence="3"/>
<protein>
    <recommendedName>
        <fullName evidence="3">alcohol dehydrogenase</fullName>
        <ecNumber evidence="3">1.1.1.1</ecNumber>
    </recommendedName>
</protein>
<dbReference type="InterPro" id="IPR013154">
    <property type="entry name" value="ADH-like_N"/>
</dbReference>
<comment type="catalytic activity">
    <reaction evidence="7">
        <text>a secondary alcohol + NAD(+) = a ketone + NADH + H(+)</text>
        <dbReference type="Rhea" id="RHEA:10740"/>
        <dbReference type="ChEBI" id="CHEBI:15378"/>
        <dbReference type="ChEBI" id="CHEBI:17087"/>
        <dbReference type="ChEBI" id="CHEBI:35681"/>
        <dbReference type="ChEBI" id="CHEBI:57540"/>
        <dbReference type="ChEBI" id="CHEBI:57945"/>
        <dbReference type="EC" id="1.1.1.1"/>
    </reaction>
</comment>
<dbReference type="AlphaFoldDB" id="A0A4Z1CDZ2"/>
<dbReference type="InterPro" id="IPR020843">
    <property type="entry name" value="ER"/>
</dbReference>
<dbReference type="InterPro" id="IPR011032">
    <property type="entry name" value="GroES-like_sf"/>
</dbReference>
<comment type="similarity">
    <text evidence="2 9">Belongs to the zinc-containing alcohol dehydrogenase family.</text>
</comment>
<comment type="caution">
    <text evidence="11">The sequence shown here is derived from an EMBL/GenBank/DDBJ whole genome shotgun (WGS) entry which is preliminary data.</text>
</comment>
<evidence type="ECO:0000256" key="8">
    <source>
        <dbReference type="ARBA" id="ARBA00049243"/>
    </source>
</evidence>
<dbReference type="SUPFAM" id="SSF50129">
    <property type="entry name" value="GroES-like"/>
    <property type="match status" value="1"/>
</dbReference>